<keyword evidence="1" id="KW-1185">Reference proteome</keyword>
<dbReference type="PANTHER" id="PTHR28360">
    <property type="entry name" value="DYNACTIN SUBUNIT 3"/>
    <property type="match status" value="1"/>
</dbReference>
<dbReference type="GeneID" id="108568950"/>
<evidence type="ECO:0000313" key="2">
    <source>
        <dbReference type="RefSeq" id="XP_017785793.1"/>
    </source>
</evidence>
<reference evidence="2" key="1">
    <citation type="submission" date="2025-08" db="UniProtKB">
        <authorList>
            <consortium name="RefSeq"/>
        </authorList>
    </citation>
    <scope>IDENTIFICATION</scope>
    <source>
        <tissue evidence="2">Whole Larva</tissue>
    </source>
</reference>
<gene>
    <name evidence="2" type="primary">LOC108568950</name>
</gene>
<evidence type="ECO:0000313" key="1">
    <source>
        <dbReference type="Proteomes" id="UP000695000"/>
    </source>
</evidence>
<accession>A0ABM1NG43</accession>
<organism evidence="1 2">
    <name type="scientific">Nicrophorus vespilloides</name>
    <name type="common">Boreal carrion beetle</name>
    <dbReference type="NCBI Taxonomy" id="110193"/>
    <lineage>
        <taxon>Eukaryota</taxon>
        <taxon>Metazoa</taxon>
        <taxon>Ecdysozoa</taxon>
        <taxon>Arthropoda</taxon>
        <taxon>Hexapoda</taxon>
        <taxon>Insecta</taxon>
        <taxon>Pterygota</taxon>
        <taxon>Neoptera</taxon>
        <taxon>Endopterygota</taxon>
        <taxon>Coleoptera</taxon>
        <taxon>Polyphaga</taxon>
        <taxon>Staphyliniformia</taxon>
        <taxon>Silphidae</taxon>
        <taxon>Nicrophorinae</taxon>
        <taxon>Nicrophorus</taxon>
    </lineage>
</organism>
<dbReference type="InterPro" id="IPR009991">
    <property type="entry name" value="DCTN3"/>
</dbReference>
<dbReference type="Proteomes" id="UP000695000">
    <property type="component" value="Unplaced"/>
</dbReference>
<sequence>MDDIVFAIMERRVAALEQMVFKGLKDIPKNQEVTELLLQAHTMIASSLSCRETILSVMQRMAILNGYLDPNYIDSELELEVKKQYILELHPELKKQVELVANIEKLKPFADSPNISQVTDLSDKLEELTITNLNTYEESKTVTDEVLDSLQRYNDITMTTRLLFAELDMRVTELELSENTKNLLDD</sequence>
<dbReference type="Pfam" id="PF07426">
    <property type="entry name" value="Dynactin_p22"/>
    <property type="match status" value="1"/>
</dbReference>
<proteinExistence type="predicted"/>
<protein>
    <submittedName>
        <fullName evidence="2">Uncharacterized protein LOC108568950</fullName>
    </submittedName>
</protein>
<name>A0ABM1NG43_NICVS</name>
<dbReference type="RefSeq" id="XP_017785793.1">
    <property type="nucleotide sequence ID" value="XM_017930304.1"/>
</dbReference>
<dbReference type="PANTHER" id="PTHR28360:SF1">
    <property type="entry name" value="DYNACTIN SUBUNIT 3"/>
    <property type="match status" value="1"/>
</dbReference>